<organism evidence="2 3">
    <name type="scientific">Raoultella ornithinolytica</name>
    <name type="common">Klebsiella ornithinolytica</name>
    <dbReference type="NCBI Taxonomy" id="54291"/>
    <lineage>
        <taxon>Bacteria</taxon>
        <taxon>Pseudomonadati</taxon>
        <taxon>Pseudomonadota</taxon>
        <taxon>Gammaproteobacteria</taxon>
        <taxon>Enterobacterales</taxon>
        <taxon>Enterobacteriaceae</taxon>
        <taxon>Klebsiella/Raoultella group</taxon>
        <taxon>Raoultella</taxon>
    </lineage>
</organism>
<dbReference type="Proteomes" id="UP000295263">
    <property type="component" value="Unassembled WGS sequence"/>
</dbReference>
<dbReference type="Gene3D" id="1.50.10.10">
    <property type="match status" value="1"/>
</dbReference>
<dbReference type="InterPro" id="IPR008928">
    <property type="entry name" value="6-hairpin_glycosidase_sf"/>
</dbReference>
<dbReference type="GO" id="GO:0016740">
    <property type="term" value="F:transferase activity"/>
    <property type="evidence" value="ECO:0007669"/>
    <property type="project" value="UniProtKB-KW"/>
</dbReference>
<evidence type="ECO:0000313" key="2">
    <source>
        <dbReference type="EMBL" id="TCQ77506.1"/>
    </source>
</evidence>
<protein>
    <submittedName>
        <fullName evidence="2">Glycosyl transferase family 1</fullName>
    </submittedName>
</protein>
<dbReference type="Pfam" id="PF00534">
    <property type="entry name" value="Glycos_transf_1"/>
    <property type="match status" value="1"/>
</dbReference>
<sequence length="1049" mass="120679">MALSDLLQQACFQVRTLKSAALPSDYPAWVIFFSASDGKARAHIHVATGKNFEQAWLAGARALQEWRKRQDDEPQWLRIDVVDNVEKLSWQTLNEKFVITKRNYFRFGLSFDPQFTYPILEQEIAANALLYDGDNGVVAPNAVNLENYGQRRFNLALCWPEEPQQPLWRFKTRAVFCDRFGARVIEHNGRHSGYRAIGENWQDECLTDVIKKGTDYLARQIKKDGLYNYGWFPCFDRPVRSYNALRHASSTYALIEGWEATQQPAVRQAIERAIEYLVTRLIEVRMLPDGQQAAFLCDVDDEIKLGGNAVSILALVKYTETTGDQRYLELMQQLATSIAFMQDPGSGIFVHVLHSKDLTLKTQFRIIYYDGEAAFALMRLYGLTKEPRWLEMVEKAFAYFITNKHWQHHDHWLSYCVNELTRFRPEEKYFKFGLNNVRDHLDFVLHRVTTYPTLLELMMAASEMVARLDESAEHRHLLNDFDKEKFYQALEFRARYLLNGFFWPELAMFFKNPSRIVHSFFIRHHSYRVRIDDVEHYLSGYIAYQKYHLSAQKKSVDLAVKYSAYNGTPVFLLENFRDVGNGIEVAAMRRATLFKEKLNVIPWLITSSWNPELSAAVDGLKSRGALPKEVPVYNIYNWLVDCLTAKIIAAMPNLKGDVELRKSVMCSTHSPIGKNNYLLRDDGKIVEDYIDSAGNIVLRKFYDEKKANLQLSYLEIAIVHGGIKRFTQEEEFFSWMLETMLKDRGLWHFIVDKNKAWKDFVCSRPAERIECTVSAIIHSNHKLLNGITKSSYRHLLEQPDLIDGVIVLTEEQWQDLREEGFPESQMAVIPNHMDESRIPANLQKVPSETVIYLARYSEEKQHALLLSAFRKVIAKIPTAQLHTYGVGPLRRNLTALVKDWKLEHAIKINEFTSDIAAVHKAACCTVLCSTQEGQSISAVEAMAYGTPLISFDIKYGPRDILQDTQGGLLLPPGDEDALAAALIKVISDKTLQQNMHKAAIRNAQRYYGGAIAKRWSAWLQHSEHLIHRQADRTVGFDRVKKSNLPANVK</sequence>
<dbReference type="InterPro" id="IPR012341">
    <property type="entry name" value="6hp_glycosidase-like_sf"/>
</dbReference>
<dbReference type="PANTHER" id="PTHR12526:SF630">
    <property type="entry name" value="GLYCOSYLTRANSFERASE"/>
    <property type="match status" value="1"/>
</dbReference>
<evidence type="ECO:0000313" key="3">
    <source>
        <dbReference type="Proteomes" id="UP000295263"/>
    </source>
</evidence>
<reference evidence="2 3" key="1">
    <citation type="submission" date="2019-03" db="EMBL/GenBank/DDBJ databases">
        <title>Genomic analyses of the natural microbiome of Caenorhabditis elegans.</title>
        <authorList>
            <person name="Samuel B."/>
        </authorList>
    </citation>
    <scope>NUCLEOTIDE SEQUENCE [LARGE SCALE GENOMIC DNA]</scope>
    <source>
        <strain evidence="2 3">JUb54</strain>
    </source>
</reference>
<dbReference type="GO" id="GO:1901135">
    <property type="term" value="P:carbohydrate derivative metabolic process"/>
    <property type="evidence" value="ECO:0007669"/>
    <property type="project" value="UniProtKB-ARBA"/>
</dbReference>
<dbReference type="Gene3D" id="3.40.50.2000">
    <property type="entry name" value="Glycogen Phosphorylase B"/>
    <property type="match status" value="3"/>
</dbReference>
<keyword evidence="2" id="KW-0808">Transferase</keyword>
<gene>
    <name evidence="2" type="ORF">EC841_1011329</name>
</gene>
<dbReference type="RefSeq" id="WP_132511139.1">
    <property type="nucleotide sequence ID" value="NZ_SLYQ01000001.1"/>
</dbReference>
<name>A0ABD7QR21_RAOOR</name>
<accession>A0ABD7QR21</accession>
<proteinExistence type="predicted"/>
<dbReference type="InterPro" id="IPR001296">
    <property type="entry name" value="Glyco_trans_1"/>
</dbReference>
<dbReference type="PANTHER" id="PTHR12526">
    <property type="entry name" value="GLYCOSYLTRANSFERASE"/>
    <property type="match status" value="1"/>
</dbReference>
<dbReference type="AlphaFoldDB" id="A0ABD7QR21"/>
<dbReference type="EMBL" id="SLYQ01000001">
    <property type="protein sequence ID" value="TCQ77506.1"/>
    <property type="molecule type" value="Genomic_DNA"/>
</dbReference>
<dbReference type="SUPFAM" id="SSF48208">
    <property type="entry name" value="Six-hairpin glycosidases"/>
    <property type="match status" value="1"/>
</dbReference>
<comment type="caution">
    <text evidence="2">The sequence shown here is derived from an EMBL/GenBank/DDBJ whole genome shotgun (WGS) entry which is preliminary data.</text>
</comment>
<evidence type="ECO:0000259" key="1">
    <source>
        <dbReference type="Pfam" id="PF00534"/>
    </source>
</evidence>
<dbReference type="SUPFAM" id="SSF53756">
    <property type="entry name" value="UDP-Glycosyltransferase/glycogen phosphorylase"/>
    <property type="match status" value="1"/>
</dbReference>
<feature type="domain" description="Glycosyl transferase family 1" evidence="1">
    <location>
        <begin position="844"/>
        <end position="1000"/>
    </location>
</feature>